<dbReference type="HAMAP" id="MF_02071">
    <property type="entry name" value="RlpA"/>
    <property type="match status" value="1"/>
</dbReference>
<feature type="signal peptide" evidence="7">
    <location>
        <begin position="1"/>
        <end position="25"/>
    </location>
</feature>
<dbReference type="OrthoDB" id="9779128at2"/>
<dbReference type="GO" id="GO:0008932">
    <property type="term" value="F:lytic endotransglycosylase activity"/>
    <property type="evidence" value="ECO:0007669"/>
    <property type="project" value="UniProtKB-UniRule"/>
</dbReference>
<dbReference type="SUPFAM" id="SSF110997">
    <property type="entry name" value="Sporulation related repeat"/>
    <property type="match status" value="1"/>
</dbReference>
<dbReference type="Pfam" id="PF05036">
    <property type="entry name" value="SPOR"/>
    <property type="match status" value="1"/>
</dbReference>
<keyword evidence="2 4" id="KW-0456">Lyase</keyword>
<dbReference type="AlphaFoldDB" id="A0A318J289"/>
<sequence length="396" mass="42037">MSARSAKAINYWRLPLLAASGVLLAACGSAPKQNTSTADHPRPASGTKSTTGGQTASLPKANSGKGAYYKDDGPGENIPEGLENTVDPIPTLENYSRSGNKPYVIFGKTYTPIADSTTPFIQRGVGSWYGKKFHGQKTSSGELYDMYKITAAHPILPIPSYARVTNISNGKQIIVRINDRGPFHASRIIDLSYTAALKLDVIGKGSSQIEVERLLPADIERMAENRKNQPVQPVRQETAVAVVPAAVASVAVSSPVPAREMPVIRSNQASMTMEELLAAQDNKPVEKFTQPVTTAATTAAANNVAKDVANNAANAASAATPGYYIQFGAYAIRANAEAIMNHLKSRATSKLPGFDIVQQGSLYRLVSGPFANRTEASAAIVQATDLGVGKPLVVQR</sequence>
<dbReference type="PROSITE" id="PS51257">
    <property type="entry name" value="PROKAR_LIPOPROTEIN"/>
    <property type="match status" value="1"/>
</dbReference>
<dbReference type="InterPro" id="IPR007730">
    <property type="entry name" value="SPOR-like_dom"/>
</dbReference>
<comment type="subcellular location">
    <subcellularLocation>
        <location evidence="4">Cell membrane</location>
        <topology evidence="4">Lipid-anchor</topology>
    </subcellularLocation>
</comment>
<comment type="function">
    <text evidence="4">Lytic transglycosylase with a strong preference for naked glycan strands that lack stem peptides.</text>
</comment>
<dbReference type="SUPFAM" id="SSF50685">
    <property type="entry name" value="Barwin-like endoglucanases"/>
    <property type="match status" value="1"/>
</dbReference>
<accession>A0A318J289</accession>
<evidence type="ECO:0000313" key="10">
    <source>
        <dbReference type="Proteomes" id="UP000247792"/>
    </source>
</evidence>
<evidence type="ECO:0000256" key="5">
    <source>
        <dbReference type="RuleBase" id="RU003495"/>
    </source>
</evidence>
<keyword evidence="4" id="KW-0472">Membrane</keyword>
<evidence type="ECO:0000256" key="3">
    <source>
        <dbReference type="ARBA" id="ARBA00023316"/>
    </source>
</evidence>
<dbReference type="Gene3D" id="3.30.70.1070">
    <property type="entry name" value="Sporulation related repeat"/>
    <property type="match status" value="1"/>
</dbReference>
<dbReference type="EC" id="4.2.2.-" evidence="4"/>
<dbReference type="InterPro" id="IPR036680">
    <property type="entry name" value="SPOR-like_sf"/>
</dbReference>
<dbReference type="EMBL" id="QJKB01000006">
    <property type="protein sequence ID" value="PXX41840.1"/>
    <property type="molecule type" value="Genomic_DNA"/>
</dbReference>
<evidence type="ECO:0000256" key="4">
    <source>
        <dbReference type="HAMAP-Rule" id="MF_02071"/>
    </source>
</evidence>
<feature type="chain" id="PRO_5016472981" description="Endolytic peptidoglycan transglycosylase RlpA" evidence="7">
    <location>
        <begin position="26"/>
        <end position="396"/>
    </location>
</feature>
<dbReference type="PROSITE" id="PS51724">
    <property type="entry name" value="SPOR"/>
    <property type="match status" value="1"/>
</dbReference>
<keyword evidence="10" id="KW-1185">Reference proteome</keyword>
<dbReference type="Pfam" id="PF03330">
    <property type="entry name" value="DPBB_1"/>
    <property type="match status" value="1"/>
</dbReference>
<dbReference type="GO" id="GO:0071555">
    <property type="term" value="P:cell wall organization"/>
    <property type="evidence" value="ECO:0007669"/>
    <property type="project" value="UniProtKB-KW"/>
</dbReference>
<dbReference type="PANTHER" id="PTHR34183:SF1">
    <property type="entry name" value="ENDOLYTIC PEPTIDOGLYCAN TRANSGLYCOSYLASE RLPA"/>
    <property type="match status" value="1"/>
</dbReference>
<reference evidence="9 10" key="1">
    <citation type="submission" date="2018-05" db="EMBL/GenBank/DDBJ databases">
        <title>Genomic Encyclopedia of Type Strains, Phase IV (KMG-IV): sequencing the most valuable type-strain genomes for metagenomic binning, comparative biology and taxonomic classification.</title>
        <authorList>
            <person name="Goeker M."/>
        </authorList>
    </citation>
    <scope>NUCLEOTIDE SEQUENCE [LARGE SCALE GENOMIC DNA]</scope>
    <source>
        <strain evidence="9 10">DSM 19792</strain>
    </source>
</reference>
<dbReference type="RefSeq" id="WP_110256291.1">
    <property type="nucleotide sequence ID" value="NZ_QJKB01000006.1"/>
</dbReference>
<dbReference type="GO" id="GO:0042834">
    <property type="term" value="F:peptidoglycan binding"/>
    <property type="evidence" value="ECO:0007669"/>
    <property type="project" value="InterPro"/>
</dbReference>
<dbReference type="InterPro" id="IPR012997">
    <property type="entry name" value="RplA"/>
</dbReference>
<proteinExistence type="inferred from homology"/>
<dbReference type="Gene3D" id="2.40.40.10">
    <property type="entry name" value="RlpA-like domain"/>
    <property type="match status" value="1"/>
</dbReference>
<dbReference type="Proteomes" id="UP000247792">
    <property type="component" value="Unassembled WGS sequence"/>
</dbReference>
<feature type="region of interest" description="Disordered" evidence="6">
    <location>
        <begin position="31"/>
        <end position="86"/>
    </location>
</feature>
<keyword evidence="3 4" id="KW-0961">Cell wall biogenesis/degradation</keyword>
<dbReference type="InterPro" id="IPR036908">
    <property type="entry name" value="RlpA-like_sf"/>
</dbReference>
<evidence type="ECO:0000256" key="1">
    <source>
        <dbReference type="ARBA" id="ARBA00022729"/>
    </source>
</evidence>
<keyword evidence="1 7" id="KW-0732">Signal</keyword>
<dbReference type="GO" id="GO:0005886">
    <property type="term" value="C:plasma membrane"/>
    <property type="evidence" value="ECO:0007669"/>
    <property type="project" value="UniProtKB-SubCell"/>
</dbReference>
<keyword evidence="4" id="KW-0564">Palmitate</keyword>
<feature type="domain" description="SPOR" evidence="8">
    <location>
        <begin position="317"/>
        <end position="396"/>
    </location>
</feature>
<gene>
    <name evidence="4" type="primary">rlpA</name>
    <name evidence="9" type="ORF">DFR42_10619</name>
</gene>
<evidence type="ECO:0000313" key="9">
    <source>
        <dbReference type="EMBL" id="PXX41840.1"/>
    </source>
</evidence>
<feature type="compositionally biased region" description="Polar residues" evidence="6">
    <location>
        <begin position="46"/>
        <end position="57"/>
    </location>
</feature>
<dbReference type="InterPro" id="IPR009009">
    <property type="entry name" value="RlpA-like_DPBB"/>
</dbReference>
<organism evidence="9 10">
    <name type="scientific">Undibacterium pigrum</name>
    <dbReference type="NCBI Taxonomy" id="401470"/>
    <lineage>
        <taxon>Bacteria</taxon>
        <taxon>Pseudomonadati</taxon>
        <taxon>Pseudomonadota</taxon>
        <taxon>Betaproteobacteria</taxon>
        <taxon>Burkholderiales</taxon>
        <taxon>Oxalobacteraceae</taxon>
        <taxon>Undibacterium</taxon>
    </lineage>
</organism>
<evidence type="ECO:0000256" key="6">
    <source>
        <dbReference type="SAM" id="MobiDB-lite"/>
    </source>
</evidence>
<evidence type="ECO:0000256" key="7">
    <source>
        <dbReference type="SAM" id="SignalP"/>
    </source>
</evidence>
<name>A0A318J289_9BURK</name>
<keyword evidence="4 9" id="KW-0449">Lipoprotein</keyword>
<protein>
    <recommendedName>
        <fullName evidence="4">Endolytic peptidoglycan transglycosylase RlpA</fullName>
        <ecNumber evidence="4">4.2.2.-</ecNumber>
    </recommendedName>
</protein>
<comment type="caution">
    <text evidence="9">The sequence shown here is derived from an EMBL/GenBank/DDBJ whole genome shotgun (WGS) entry which is preliminary data.</text>
</comment>
<evidence type="ECO:0000256" key="2">
    <source>
        <dbReference type="ARBA" id="ARBA00023239"/>
    </source>
</evidence>
<dbReference type="InterPro" id="IPR034718">
    <property type="entry name" value="RlpA"/>
</dbReference>
<comment type="similarity">
    <text evidence="4 5">Belongs to the RlpA family.</text>
</comment>
<evidence type="ECO:0000259" key="8">
    <source>
        <dbReference type="PROSITE" id="PS51724"/>
    </source>
</evidence>
<dbReference type="FunFam" id="2.40.40.10:FF:000003">
    <property type="entry name" value="Endolytic peptidoglycan transglycosylase RlpA"/>
    <property type="match status" value="1"/>
</dbReference>
<keyword evidence="4" id="KW-1003">Cell membrane</keyword>
<dbReference type="GO" id="GO:0000270">
    <property type="term" value="P:peptidoglycan metabolic process"/>
    <property type="evidence" value="ECO:0007669"/>
    <property type="project" value="UniProtKB-UniRule"/>
</dbReference>
<dbReference type="CDD" id="cd22268">
    <property type="entry name" value="DPBB_RlpA-like"/>
    <property type="match status" value="1"/>
</dbReference>
<dbReference type="PANTHER" id="PTHR34183">
    <property type="entry name" value="ENDOLYTIC PEPTIDOGLYCAN TRANSGLYCOSYLASE RLPA"/>
    <property type="match status" value="1"/>
</dbReference>
<dbReference type="NCBIfam" id="TIGR00413">
    <property type="entry name" value="rlpA"/>
    <property type="match status" value="1"/>
</dbReference>